<gene>
    <name evidence="4" type="ORF">PAC_16770</name>
</gene>
<evidence type="ECO:0000313" key="4">
    <source>
        <dbReference type="EMBL" id="CZR66869.1"/>
    </source>
</evidence>
<dbReference type="OrthoDB" id="539213at2759"/>
<dbReference type="PROSITE" id="PS50088">
    <property type="entry name" value="ANK_REPEAT"/>
    <property type="match status" value="4"/>
</dbReference>
<feature type="repeat" description="ANK" evidence="3">
    <location>
        <begin position="230"/>
        <end position="262"/>
    </location>
</feature>
<dbReference type="InterPro" id="IPR002110">
    <property type="entry name" value="Ankyrin_rpt"/>
</dbReference>
<keyword evidence="2 3" id="KW-0040">ANK repeat</keyword>
<dbReference type="Pfam" id="PF12796">
    <property type="entry name" value="Ank_2"/>
    <property type="match status" value="1"/>
</dbReference>
<proteinExistence type="predicted"/>
<organism evidence="4 5">
    <name type="scientific">Phialocephala subalpina</name>
    <dbReference type="NCBI Taxonomy" id="576137"/>
    <lineage>
        <taxon>Eukaryota</taxon>
        <taxon>Fungi</taxon>
        <taxon>Dikarya</taxon>
        <taxon>Ascomycota</taxon>
        <taxon>Pezizomycotina</taxon>
        <taxon>Leotiomycetes</taxon>
        <taxon>Helotiales</taxon>
        <taxon>Mollisiaceae</taxon>
        <taxon>Phialocephala</taxon>
        <taxon>Phialocephala fortinii species complex</taxon>
    </lineage>
</organism>
<keyword evidence="5" id="KW-1185">Reference proteome</keyword>
<dbReference type="SUPFAM" id="SSF48403">
    <property type="entry name" value="Ankyrin repeat"/>
    <property type="match status" value="1"/>
</dbReference>
<sequence>MGDTIFSWFSSVHNSPDYKTHIEKGSSRDIASTVSQMQGDRIYQGRQIETLALERRKEFLMSKLSALSLIQLNTQVTKGTRRRLFSYDLGQQRLIGLAPALAQERDFICILQGAKVPFIVRRTEEPGRFWLANKSVSQSSVKNIFELTDLPILTYRLYLSLALRVLDLVRDGHFGIPFLCASLGSSIYAALESACDAAAKLDSLLLAGADSNATSAELGLKHLFSLLSDKGINILVEAVAWGDMTIVRRLIQRGAEMNEPGRESSTSDDNNQCILPLTAAIRHGRWNVVEYLLSRGAEADNPPEIFLSETPLRLRFPGRRRISNRGHVALLGAIKKRYRDMVEVILRSKIVDINKHPRQFSDFFVALGLNKTIVFGSRCLIQATGDPLQSPLQLAVDLEDIRITKLLLSHGADPNASTNPGYAIRDTPLQFAAENGHNDMVELLIEYGANVNHPAAESHGATTLQSAANKGYLGITSLLLEHGAEVDAPGAPPHGWTAPEKAAAYGRIDMVQLRSMLERRSIIVQGRLKIAGRVSSNWRFERFERSNNMHIGTEVEVDMRVPQQRSTTTANSPGNKGSSQKMFYPAMITLFPILVCLNHDVAHARNLHVAVLSPPHILFVGSRTSCIRRIPLHGNLMSIILAI</sequence>
<dbReference type="SMART" id="SM00248">
    <property type="entry name" value="ANK"/>
    <property type="match status" value="6"/>
</dbReference>
<feature type="repeat" description="ANK" evidence="3">
    <location>
        <begin position="387"/>
        <end position="419"/>
    </location>
</feature>
<feature type="repeat" description="ANK" evidence="3">
    <location>
        <begin position="424"/>
        <end position="456"/>
    </location>
</feature>
<dbReference type="InterPro" id="IPR051165">
    <property type="entry name" value="Multifunctional_ANK_Repeat"/>
</dbReference>
<feature type="repeat" description="ANK" evidence="3">
    <location>
        <begin position="459"/>
        <end position="491"/>
    </location>
</feature>
<accession>A0A1L7XPB1</accession>
<dbReference type="InterPro" id="IPR036770">
    <property type="entry name" value="Ankyrin_rpt-contain_sf"/>
</dbReference>
<evidence type="ECO:0000256" key="2">
    <source>
        <dbReference type="ARBA" id="ARBA00023043"/>
    </source>
</evidence>
<evidence type="ECO:0000313" key="5">
    <source>
        <dbReference type="Proteomes" id="UP000184330"/>
    </source>
</evidence>
<dbReference type="EMBL" id="FJOG01000040">
    <property type="protein sequence ID" value="CZR66869.1"/>
    <property type="molecule type" value="Genomic_DNA"/>
</dbReference>
<dbReference type="PANTHER" id="PTHR24123">
    <property type="entry name" value="ANKYRIN REPEAT-CONTAINING"/>
    <property type="match status" value="1"/>
</dbReference>
<dbReference type="AlphaFoldDB" id="A0A1L7XPB1"/>
<evidence type="ECO:0000256" key="1">
    <source>
        <dbReference type="ARBA" id="ARBA00022737"/>
    </source>
</evidence>
<name>A0A1L7XPB1_9HELO</name>
<protein>
    <submittedName>
        <fullName evidence="4">Uncharacterized protein</fullName>
    </submittedName>
</protein>
<dbReference type="PANTHER" id="PTHR24123:SF33">
    <property type="entry name" value="PROTEIN HOS4"/>
    <property type="match status" value="1"/>
</dbReference>
<keyword evidence="1" id="KW-0677">Repeat</keyword>
<dbReference type="Proteomes" id="UP000184330">
    <property type="component" value="Unassembled WGS sequence"/>
</dbReference>
<dbReference type="PROSITE" id="PS50297">
    <property type="entry name" value="ANK_REP_REGION"/>
    <property type="match status" value="3"/>
</dbReference>
<dbReference type="Gene3D" id="1.25.40.20">
    <property type="entry name" value="Ankyrin repeat-containing domain"/>
    <property type="match status" value="2"/>
</dbReference>
<evidence type="ECO:0000256" key="3">
    <source>
        <dbReference type="PROSITE-ProRule" id="PRU00023"/>
    </source>
</evidence>
<dbReference type="STRING" id="576137.A0A1L7XPB1"/>
<reference evidence="4 5" key="1">
    <citation type="submission" date="2016-03" db="EMBL/GenBank/DDBJ databases">
        <authorList>
            <person name="Ploux O."/>
        </authorList>
    </citation>
    <scope>NUCLEOTIDE SEQUENCE [LARGE SCALE GENOMIC DNA]</scope>
    <source>
        <strain evidence="4 5">UAMH 11012</strain>
    </source>
</reference>